<dbReference type="Gene3D" id="1.10.220.10">
    <property type="entry name" value="Annexin"/>
    <property type="match status" value="4"/>
</dbReference>
<dbReference type="GO" id="GO:0001786">
    <property type="term" value="F:phosphatidylserine binding"/>
    <property type="evidence" value="ECO:0000318"/>
    <property type="project" value="GO_Central"/>
</dbReference>
<sequence>IYPRVAGNRPTIVDNPNFDAVESAHALFKAVDGIGTNENVIIDIITSCSNKQRQEIKKQFQKIYRKDLVKEFKSEILIRFSFDFKQLLESMFMTPLELDTHLLKHTTKGLGTDEKALVEILLTRSAEEMIQIKDEYVKRFRISLEDDVADDTSGDFRKFVFPLCRAKRKGVALVNLSKARDVAAEINDTFTQYRGTDTPRFDFIGFCCCENFKQIKATVEEYEKLTDEVMTDFIDNEFHGDAAYALKSAIKCSNSMPGFFAERLYKSMEGIATNDEALIRILVCRCEIDLEDIKREFESRYRKTLESKIKSHTSRQFKQLLLAILRGNVTKEAM</sequence>
<dbReference type="GO" id="GO:0032509">
    <property type="term" value="P:endosome transport via multivesicular body sorting pathway"/>
    <property type="evidence" value="ECO:0000318"/>
    <property type="project" value="GO_Central"/>
</dbReference>
<dbReference type="SMART" id="SM00335">
    <property type="entry name" value="ANX"/>
    <property type="match status" value="3"/>
</dbReference>
<evidence type="ECO:0000256" key="1">
    <source>
        <dbReference type="ARBA" id="ARBA00007831"/>
    </source>
</evidence>
<dbReference type="PROSITE" id="PS00223">
    <property type="entry name" value="ANNEXIN_1"/>
    <property type="match status" value="1"/>
</dbReference>
<evidence type="ECO:0000313" key="5">
    <source>
        <dbReference type="Ensembl" id="ENSCINP00000026179.2"/>
    </source>
</evidence>
<reference evidence="5" key="2">
    <citation type="journal article" date="2008" name="Genome Biol.">
        <title>Improved genome assembly and evidence-based global gene model set for the chordate Ciona intestinalis: new insight into intron and operon populations.</title>
        <authorList>
            <person name="Satou Y."/>
            <person name="Mineta K."/>
            <person name="Ogasawara M."/>
            <person name="Sasakura Y."/>
            <person name="Shoguchi E."/>
            <person name="Ueno K."/>
            <person name="Yamada L."/>
            <person name="Matsumoto J."/>
            <person name="Wasserscheid J."/>
            <person name="Dewar K."/>
            <person name="Wiley G.B."/>
            <person name="Macmil S.L."/>
            <person name="Roe B.A."/>
            <person name="Zeller R.W."/>
            <person name="Hastings K.E."/>
            <person name="Lemaire P."/>
            <person name="Lindquist E."/>
            <person name="Endo T."/>
            <person name="Hotta K."/>
            <person name="Inaba K."/>
        </authorList>
    </citation>
    <scope>NUCLEOTIDE SEQUENCE [LARGE SCALE GENOMIC DNA]</scope>
    <source>
        <strain evidence="5">wild type</strain>
    </source>
</reference>
<protein>
    <recommendedName>
        <fullName evidence="4">Annexin</fullName>
    </recommendedName>
</protein>
<name>F6XM44_CIOIN</name>
<dbReference type="FunFam" id="1.10.220.10:FF:000005">
    <property type="entry name" value="Annexin"/>
    <property type="match status" value="2"/>
</dbReference>
<dbReference type="OMA" id="HVAIRCI"/>
<dbReference type="InterPro" id="IPR018252">
    <property type="entry name" value="Annexin_repeat_CS"/>
</dbReference>
<comment type="similarity">
    <text evidence="1 4">Belongs to the annexin family.</text>
</comment>
<reference evidence="6" key="1">
    <citation type="journal article" date="2002" name="Science">
        <title>The draft genome of Ciona intestinalis: insights into chordate and vertebrate origins.</title>
        <authorList>
            <person name="Dehal P."/>
            <person name="Satou Y."/>
            <person name="Campbell R.K."/>
            <person name="Chapman J."/>
            <person name="Degnan B."/>
            <person name="De Tomaso A."/>
            <person name="Davidson B."/>
            <person name="Di Gregorio A."/>
            <person name="Gelpke M."/>
            <person name="Goodstein D.M."/>
            <person name="Harafuji N."/>
            <person name="Hastings K.E."/>
            <person name="Ho I."/>
            <person name="Hotta K."/>
            <person name="Huang W."/>
            <person name="Kawashima T."/>
            <person name="Lemaire P."/>
            <person name="Martinez D."/>
            <person name="Meinertzhagen I.A."/>
            <person name="Necula S."/>
            <person name="Nonaka M."/>
            <person name="Putnam N."/>
            <person name="Rash S."/>
            <person name="Saiga H."/>
            <person name="Satake M."/>
            <person name="Terry A."/>
            <person name="Yamada L."/>
            <person name="Wang H.G."/>
            <person name="Awazu S."/>
            <person name="Azumi K."/>
            <person name="Boore J."/>
            <person name="Branno M."/>
            <person name="Chin-Bow S."/>
            <person name="DeSantis R."/>
            <person name="Doyle S."/>
            <person name="Francino P."/>
            <person name="Keys D.N."/>
            <person name="Haga S."/>
            <person name="Hayashi H."/>
            <person name="Hino K."/>
            <person name="Imai K.S."/>
            <person name="Inaba K."/>
            <person name="Kano S."/>
            <person name="Kobayashi K."/>
            <person name="Kobayashi M."/>
            <person name="Lee B.I."/>
            <person name="Makabe K.W."/>
            <person name="Manohar C."/>
            <person name="Matassi G."/>
            <person name="Medina M."/>
            <person name="Mochizuki Y."/>
            <person name="Mount S."/>
            <person name="Morishita T."/>
            <person name="Miura S."/>
            <person name="Nakayama A."/>
            <person name="Nishizaka S."/>
            <person name="Nomoto H."/>
            <person name="Ohta F."/>
            <person name="Oishi K."/>
            <person name="Rigoutsos I."/>
            <person name="Sano M."/>
            <person name="Sasaki A."/>
            <person name="Sasakura Y."/>
            <person name="Shoguchi E."/>
            <person name="Shin-i T."/>
            <person name="Spagnuolo A."/>
            <person name="Stainier D."/>
            <person name="Suzuki M.M."/>
            <person name="Tassy O."/>
            <person name="Takatori N."/>
            <person name="Tokuoka M."/>
            <person name="Yagi K."/>
            <person name="Yoshizaki F."/>
            <person name="Wada S."/>
            <person name="Zhang C."/>
            <person name="Hyatt P.D."/>
            <person name="Larimer F."/>
            <person name="Detter C."/>
            <person name="Doggett N."/>
            <person name="Glavina T."/>
            <person name="Hawkins T."/>
            <person name="Richardson P."/>
            <person name="Lucas S."/>
            <person name="Kohara Y."/>
            <person name="Levine M."/>
            <person name="Satoh N."/>
            <person name="Rokhsar D.S."/>
        </authorList>
    </citation>
    <scope>NUCLEOTIDE SEQUENCE [LARGE SCALE GENOMIC DNA]</scope>
</reference>
<keyword evidence="4" id="KW-0111">Calcium/phospholipid-binding</keyword>
<dbReference type="GO" id="GO:0005886">
    <property type="term" value="C:plasma membrane"/>
    <property type="evidence" value="ECO:0000318"/>
    <property type="project" value="GO_Central"/>
</dbReference>
<evidence type="ECO:0000256" key="4">
    <source>
        <dbReference type="RuleBase" id="RU003540"/>
    </source>
</evidence>
<dbReference type="GeneTree" id="ENSGT00940000165077"/>
<proteinExistence type="inferred from homology"/>
<accession>F6XM44</accession>
<evidence type="ECO:0000313" key="6">
    <source>
        <dbReference type="Proteomes" id="UP000008144"/>
    </source>
</evidence>
<keyword evidence="4" id="KW-0106">Calcium</keyword>
<evidence type="ECO:0000256" key="2">
    <source>
        <dbReference type="ARBA" id="ARBA00022737"/>
    </source>
</evidence>
<dbReference type="PANTHER" id="PTHR10502">
    <property type="entry name" value="ANNEXIN"/>
    <property type="match status" value="1"/>
</dbReference>
<dbReference type="Pfam" id="PF00191">
    <property type="entry name" value="Annexin"/>
    <property type="match status" value="3"/>
</dbReference>
<dbReference type="GO" id="GO:0005509">
    <property type="term" value="F:calcium ion binding"/>
    <property type="evidence" value="ECO:0007669"/>
    <property type="project" value="InterPro"/>
</dbReference>
<dbReference type="PRINTS" id="PR00196">
    <property type="entry name" value="ANNEXIN"/>
</dbReference>
<dbReference type="GO" id="GO:0005737">
    <property type="term" value="C:cytoplasm"/>
    <property type="evidence" value="ECO:0000318"/>
    <property type="project" value="GO_Central"/>
</dbReference>
<dbReference type="InParanoid" id="F6XM44"/>
<keyword evidence="2 4" id="KW-0677">Repeat</keyword>
<dbReference type="Proteomes" id="UP000008144">
    <property type="component" value="Chromosome 13"/>
</dbReference>
<dbReference type="GO" id="GO:0005544">
    <property type="term" value="F:calcium-dependent phospholipid binding"/>
    <property type="evidence" value="ECO:0000318"/>
    <property type="project" value="GO_Central"/>
</dbReference>
<dbReference type="HOGENOM" id="CLU_025300_0_0_1"/>
<dbReference type="PANTHER" id="PTHR10502:SF233">
    <property type="entry name" value="ANNEXIN B9"/>
    <property type="match status" value="1"/>
</dbReference>
<reference evidence="5" key="3">
    <citation type="submission" date="2025-08" db="UniProtKB">
        <authorList>
            <consortium name="Ensembl"/>
        </authorList>
    </citation>
    <scope>IDENTIFICATION</scope>
</reference>
<dbReference type="EMBL" id="EAAA01001132">
    <property type="status" value="NOT_ANNOTATED_CDS"/>
    <property type="molecule type" value="Genomic_DNA"/>
</dbReference>
<dbReference type="InterPro" id="IPR037104">
    <property type="entry name" value="Annexin_sf"/>
</dbReference>
<dbReference type="Ensembl" id="ENSCINT00000026425.2">
    <property type="protein sequence ID" value="ENSCINP00000026179.2"/>
    <property type="gene ID" value="ENSCING00000014480.2"/>
</dbReference>
<dbReference type="FunFam" id="1.10.220.10:FF:000001">
    <property type="entry name" value="Annexin"/>
    <property type="match status" value="1"/>
</dbReference>
<dbReference type="GO" id="GO:0012506">
    <property type="term" value="C:vesicle membrane"/>
    <property type="evidence" value="ECO:0000318"/>
    <property type="project" value="GO_Central"/>
</dbReference>
<organism evidence="5 6">
    <name type="scientific">Ciona intestinalis</name>
    <name type="common">Transparent sea squirt</name>
    <name type="synonym">Ascidia intestinalis</name>
    <dbReference type="NCBI Taxonomy" id="7719"/>
    <lineage>
        <taxon>Eukaryota</taxon>
        <taxon>Metazoa</taxon>
        <taxon>Chordata</taxon>
        <taxon>Tunicata</taxon>
        <taxon>Ascidiacea</taxon>
        <taxon>Phlebobranchia</taxon>
        <taxon>Cionidae</taxon>
        <taxon>Ciona</taxon>
    </lineage>
</organism>
<dbReference type="InterPro" id="IPR018502">
    <property type="entry name" value="Annexin_repeat"/>
</dbReference>
<keyword evidence="6" id="KW-1185">Reference proteome</keyword>
<gene>
    <name evidence="5" type="primary">LOC100176762</name>
</gene>
<dbReference type="AlphaFoldDB" id="F6XM44"/>
<reference evidence="5" key="4">
    <citation type="submission" date="2025-09" db="UniProtKB">
        <authorList>
            <consortium name="Ensembl"/>
        </authorList>
    </citation>
    <scope>IDENTIFICATION</scope>
</reference>
<dbReference type="InterPro" id="IPR001464">
    <property type="entry name" value="Annexin"/>
</dbReference>
<dbReference type="SUPFAM" id="SSF47874">
    <property type="entry name" value="Annexin"/>
    <property type="match status" value="1"/>
</dbReference>
<comment type="domain">
    <text evidence="4">A pair of annexin repeats may form one binding site for calcium and phospholipid.</text>
</comment>
<dbReference type="STRING" id="7719.ENSCINP00000026179"/>
<dbReference type="PROSITE" id="PS51897">
    <property type="entry name" value="ANNEXIN_2"/>
    <property type="match status" value="3"/>
</dbReference>
<dbReference type="GO" id="GO:0005634">
    <property type="term" value="C:nucleus"/>
    <property type="evidence" value="ECO:0000318"/>
    <property type="project" value="GO_Central"/>
</dbReference>
<evidence type="ECO:0000256" key="3">
    <source>
        <dbReference type="ARBA" id="ARBA00023216"/>
    </source>
</evidence>
<keyword evidence="3 4" id="KW-0041">Annexin</keyword>